<dbReference type="OrthoDB" id="448753at2759"/>
<dbReference type="Proteomes" id="UP000654075">
    <property type="component" value="Unassembled WGS sequence"/>
</dbReference>
<feature type="region of interest" description="Disordered" evidence="1">
    <location>
        <begin position="113"/>
        <end position="140"/>
    </location>
</feature>
<name>A0A813GMG9_POLGL</name>
<organism evidence="3 4">
    <name type="scientific">Polarella glacialis</name>
    <name type="common">Dinoflagellate</name>
    <dbReference type="NCBI Taxonomy" id="89957"/>
    <lineage>
        <taxon>Eukaryota</taxon>
        <taxon>Sar</taxon>
        <taxon>Alveolata</taxon>
        <taxon>Dinophyceae</taxon>
        <taxon>Suessiales</taxon>
        <taxon>Suessiaceae</taxon>
        <taxon>Polarella</taxon>
    </lineage>
</organism>
<feature type="non-terminal residue" evidence="3">
    <location>
        <position position="205"/>
    </location>
</feature>
<evidence type="ECO:0000256" key="1">
    <source>
        <dbReference type="SAM" id="MobiDB-lite"/>
    </source>
</evidence>
<evidence type="ECO:0000256" key="2">
    <source>
        <dbReference type="SAM" id="Phobius"/>
    </source>
</evidence>
<keyword evidence="2" id="KW-0472">Membrane</keyword>
<feature type="compositionally biased region" description="Low complexity" evidence="1">
    <location>
        <begin position="114"/>
        <end position="126"/>
    </location>
</feature>
<gene>
    <name evidence="3" type="ORF">PGLA1383_LOCUS44966</name>
</gene>
<comment type="caution">
    <text evidence="3">The sequence shown here is derived from an EMBL/GenBank/DDBJ whole genome shotgun (WGS) entry which is preliminary data.</text>
</comment>
<dbReference type="EMBL" id="CAJNNV010029367">
    <property type="protein sequence ID" value="CAE8628303.1"/>
    <property type="molecule type" value="Genomic_DNA"/>
</dbReference>
<feature type="transmembrane region" description="Helical" evidence="2">
    <location>
        <begin position="60"/>
        <end position="81"/>
    </location>
</feature>
<keyword evidence="2" id="KW-0812">Transmembrane</keyword>
<keyword evidence="2" id="KW-1133">Transmembrane helix</keyword>
<feature type="non-terminal residue" evidence="3">
    <location>
        <position position="1"/>
    </location>
</feature>
<protein>
    <submittedName>
        <fullName evidence="3">Uncharacterized protein</fullName>
    </submittedName>
</protein>
<keyword evidence="4" id="KW-1185">Reference proteome</keyword>
<dbReference type="AlphaFoldDB" id="A0A813GMG9"/>
<proteinExistence type="predicted"/>
<sequence length="205" mass="21738">AAPKVEGTPDKVESKLKDTSDKVFSTAHKPAKLPVLGKETEAQLLQASRLIVSTLSGDSMTILSVTVTVLILAMIGALLYLQVQPGKPEASQTPAGRSSFTSRASLSGAASMLPSARAVPSAPRPGAEARGRPSSMPDPQASLAADPRLFLCPELVVPDMTECTLMLPRLSDSFQVTIDDTRGVSVFRAEFYKKPMEDGTRLVLS</sequence>
<reference evidence="3" key="1">
    <citation type="submission" date="2021-02" db="EMBL/GenBank/DDBJ databases">
        <authorList>
            <person name="Dougan E. K."/>
            <person name="Rhodes N."/>
            <person name="Thang M."/>
            <person name="Chan C."/>
        </authorList>
    </citation>
    <scope>NUCLEOTIDE SEQUENCE</scope>
</reference>
<accession>A0A813GMG9</accession>
<evidence type="ECO:0000313" key="4">
    <source>
        <dbReference type="Proteomes" id="UP000654075"/>
    </source>
</evidence>
<evidence type="ECO:0000313" key="3">
    <source>
        <dbReference type="EMBL" id="CAE8628303.1"/>
    </source>
</evidence>